<evidence type="ECO:0000313" key="3">
    <source>
        <dbReference type="Proteomes" id="UP000054736"/>
    </source>
</evidence>
<dbReference type="STRING" id="1212489.Ldro_2188"/>
<feature type="chain" id="PRO_5006912247" description="Opacity protein and related surface antigens" evidence="1">
    <location>
        <begin position="22"/>
        <end position="242"/>
    </location>
</feature>
<keyword evidence="1" id="KW-0732">Signal</keyword>
<dbReference type="Proteomes" id="UP000054736">
    <property type="component" value="Unassembled WGS sequence"/>
</dbReference>
<protein>
    <recommendedName>
        <fullName evidence="4">Opacity protein and related surface antigens</fullName>
    </recommendedName>
</protein>
<dbReference type="EMBL" id="LNXY01000027">
    <property type="protein sequence ID" value="KTC85863.1"/>
    <property type="molecule type" value="Genomic_DNA"/>
</dbReference>
<dbReference type="AlphaFoldDB" id="A0A0W0SR29"/>
<gene>
    <name evidence="2" type="ORF">Ldro_2188</name>
</gene>
<comment type="caution">
    <text evidence="2">The sequence shown here is derived from an EMBL/GenBank/DDBJ whole genome shotgun (WGS) entry which is preliminary data.</text>
</comment>
<keyword evidence="3" id="KW-1185">Reference proteome</keyword>
<dbReference type="PATRIC" id="fig|1212489.4.peg.2311"/>
<dbReference type="Gene3D" id="2.40.160.20">
    <property type="match status" value="1"/>
</dbReference>
<evidence type="ECO:0008006" key="4">
    <source>
        <dbReference type="Google" id="ProtNLM"/>
    </source>
</evidence>
<dbReference type="OrthoDB" id="5647782at2"/>
<accession>A0A0W0SR29</accession>
<feature type="signal peptide" evidence="1">
    <location>
        <begin position="1"/>
        <end position="21"/>
    </location>
</feature>
<organism evidence="2 3">
    <name type="scientific">Legionella drozanskii LLAP-1</name>
    <dbReference type="NCBI Taxonomy" id="1212489"/>
    <lineage>
        <taxon>Bacteria</taxon>
        <taxon>Pseudomonadati</taxon>
        <taxon>Pseudomonadota</taxon>
        <taxon>Gammaproteobacteria</taxon>
        <taxon>Legionellales</taxon>
        <taxon>Legionellaceae</taxon>
        <taxon>Legionella</taxon>
    </lineage>
</organism>
<proteinExistence type="predicted"/>
<dbReference type="SUPFAM" id="SSF56925">
    <property type="entry name" value="OMPA-like"/>
    <property type="match status" value="1"/>
</dbReference>
<evidence type="ECO:0000313" key="2">
    <source>
        <dbReference type="EMBL" id="KTC85863.1"/>
    </source>
</evidence>
<name>A0A0W0SR29_9GAMM</name>
<reference evidence="2 3" key="1">
    <citation type="submission" date="2015-11" db="EMBL/GenBank/DDBJ databases">
        <title>Genomic analysis of 38 Legionella species identifies large and diverse effector repertoires.</title>
        <authorList>
            <person name="Burstein D."/>
            <person name="Amaro F."/>
            <person name="Zusman T."/>
            <person name="Lifshitz Z."/>
            <person name="Cohen O."/>
            <person name="Gilbert J.A."/>
            <person name="Pupko T."/>
            <person name="Shuman H.A."/>
            <person name="Segal G."/>
        </authorList>
    </citation>
    <scope>NUCLEOTIDE SEQUENCE [LARGE SCALE GENOMIC DNA]</scope>
    <source>
        <strain evidence="2 3">ATCC 700990</strain>
    </source>
</reference>
<dbReference type="RefSeq" id="WP_058496460.1">
    <property type="nucleotide sequence ID" value="NZ_CAAAIU010000001.1"/>
</dbReference>
<sequence>MNRNSCLFVLSATLLASNVFAGTMGSLAAVPSWSWVGAVSVGPVWESSGRTQTLGLPRTYITHKSNRTLVDGEVFIGVQKPFLQQLQAQLGLTVAATSDARLSGSIWYDANPLFNNYAYNYKLQHTHVAVKAKLLRDNGYWLIPWVNGSIGVGFNESYSFRNSPTIFEALPISNLGSHSTTSFTYTVGAGVQKALNSNWQVGVGYEFADWGRSELRVPTFGHGLKLNHLYTNGVLFNLTYIA</sequence>
<evidence type="ECO:0000256" key="1">
    <source>
        <dbReference type="SAM" id="SignalP"/>
    </source>
</evidence>
<dbReference type="InterPro" id="IPR011250">
    <property type="entry name" value="OMP/PagP_B-barrel"/>
</dbReference>